<gene>
    <name evidence="1" type="ORF">lam_478</name>
</gene>
<dbReference type="EMBL" id="CP006604">
    <property type="protein sequence ID" value="AHA27838.1"/>
    <property type="molecule type" value="Genomic_DNA"/>
</dbReference>
<protein>
    <submittedName>
        <fullName evidence="1">Uncharacterized protein</fullName>
    </submittedName>
</protein>
<organism evidence="1 2">
    <name type="scientific">Candidatus Liberibacter americanus str. Sao Paulo</name>
    <dbReference type="NCBI Taxonomy" id="1261131"/>
    <lineage>
        <taxon>Bacteria</taxon>
        <taxon>Pseudomonadati</taxon>
        <taxon>Pseudomonadota</taxon>
        <taxon>Alphaproteobacteria</taxon>
        <taxon>Hyphomicrobiales</taxon>
        <taxon>Rhizobiaceae</taxon>
        <taxon>Liberibacter</taxon>
    </lineage>
</organism>
<keyword evidence="2" id="KW-1185">Reference proteome</keyword>
<dbReference type="HOGENOM" id="CLU_2750239_0_0_5"/>
<sequence length="70" mass="8521">MLEERYQYCMSFRNDMVISPTIYSVNLYNKFRYITIISYRIHKCCSSNRSRYPRQKVETANDPYHAVKLN</sequence>
<accession>U6B5C7</accession>
<reference evidence="1 2" key="1">
    <citation type="journal article" date="2014" name="Mol. Plant Microbe Interact.">
        <title>The complete genome sequence of Candidatus Liberibacter americanus, associated with citrus Huanglongbing.</title>
        <authorList>
            <person name="Wulff N.A."/>
            <person name="Zhang S."/>
            <person name="Setubal J.C."/>
            <person name="Almeida N.F."/>
            <person name="Martins E.C."/>
            <person name="Harakava R."/>
            <person name="Kumar D."/>
            <person name="Rangel L.T."/>
            <person name="Foissac X."/>
            <person name="Bove J."/>
            <person name="Gabriel D.W."/>
        </authorList>
    </citation>
    <scope>NUCLEOTIDE SEQUENCE [LARGE SCALE GENOMIC DNA]</scope>
    <source>
        <strain evidence="1 2">Sao Paulo</strain>
    </source>
</reference>
<proteinExistence type="predicted"/>
<dbReference type="Proteomes" id="UP000017862">
    <property type="component" value="Chromosome"/>
</dbReference>
<dbReference type="KEGG" id="lar:lam_478"/>
<evidence type="ECO:0000313" key="2">
    <source>
        <dbReference type="Proteomes" id="UP000017862"/>
    </source>
</evidence>
<dbReference type="AlphaFoldDB" id="U6B5C7"/>
<name>U6B5C7_9HYPH</name>
<evidence type="ECO:0000313" key="1">
    <source>
        <dbReference type="EMBL" id="AHA27838.1"/>
    </source>
</evidence>